<dbReference type="AlphaFoldDB" id="A0A4Y2EK94"/>
<dbReference type="CDD" id="cd03587">
    <property type="entry name" value="SOCS"/>
    <property type="match status" value="1"/>
</dbReference>
<name>A0A4Y2EK94_ARAVE</name>
<dbReference type="PANTHER" id="PTHR20966">
    <property type="entry name" value="ANKYRIN REPEAT AND SOCS BOX PROTEIN 17"/>
    <property type="match status" value="1"/>
</dbReference>
<feature type="domain" description="SOCS box" evidence="3">
    <location>
        <begin position="264"/>
        <end position="309"/>
    </location>
</feature>
<dbReference type="SMART" id="SM00969">
    <property type="entry name" value="SOCS_box"/>
    <property type="match status" value="1"/>
</dbReference>
<dbReference type="SUPFAM" id="SSF158235">
    <property type="entry name" value="SOCS box-like"/>
    <property type="match status" value="1"/>
</dbReference>
<keyword evidence="1" id="KW-0833">Ubl conjugation pathway</keyword>
<accession>A0A4Y2EK94</accession>
<protein>
    <recommendedName>
        <fullName evidence="3">SOCS box domain-containing protein</fullName>
    </recommendedName>
</protein>
<evidence type="ECO:0000313" key="5">
    <source>
        <dbReference type="Proteomes" id="UP000499080"/>
    </source>
</evidence>
<evidence type="ECO:0000256" key="2">
    <source>
        <dbReference type="ARBA" id="ARBA00023043"/>
    </source>
</evidence>
<proteinExistence type="predicted"/>
<gene>
    <name evidence="4" type="ORF">AVEN_177606_1</name>
</gene>
<dbReference type="Gene3D" id="1.10.750.20">
    <property type="entry name" value="SOCS box"/>
    <property type="match status" value="1"/>
</dbReference>
<evidence type="ECO:0000259" key="3">
    <source>
        <dbReference type="PROSITE" id="PS50225"/>
    </source>
</evidence>
<keyword evidence="5" id="KW-1185">Reference proteome</keyword>
<evidence type="ECO:0000313" key="4">
    <source>
        <dbReference type="EMBL" id="GBM29291.1"/>
    </source>
</evidence>
<evidence type="ECO:0000256" key="1">
    <source>
        <dbReference type="ARBA" id="ARBA00022786"/>
    </source>
</evidence>
<dbReference type="InterPro" id="IPR039147">
    <property type="entry name" value="ASB17"/>
</dbReference>
<dbReference type="PANTHER" id="PTHR20966:SF2">
    <property type="entry name" value="ANKYRIN REPEAT AND SOCS BOX PROTEIN 17"/>
    <property type="match status" value="1"/>
</dbReference>
<organism evidence="4 5">
    <name type="scientific">Araneus ventricosus</name>
    <name type="common">Orbweaver spider</name>
    <name type="synonym">Epeira ventricosa</name>
    <dbReference type="NCBI Taxonomy" id="182803"/>
    <lineage>
        <taxon>Eukaryota</taxon>
        <taxon>Metazoa</taxon>
        <taxon>Ecdysozoa</taxon>
        <taxon>Arthropoda</taxon>
        <taxon>Chelicerata</taxon>
        <taxon>Arachnida</taxon>
        <taxon>Araneae</taxon>
        <taxon>Araneomorphae</taxon>
        <taxon>Entelegynae</taxon>
        <taxon>Araneoidea</taxon>
        <taxon>Araneidae</taxon>
        <taxon>Araneus</taxon>
    </lineage>
</organism>
<dbReference type="Pfam" id="PF07525">
    <property type="entry name" value="SOCS_box"/>
    <property type="match status" value="1"/>
</dbReference>
<keyword evidence="2" id="KW-0040">ANK repeat</keyword>
<dbReference type="PROSITE" id="PS50225">
    <property type="entry name" value="SOCS"/>
    <property type="match status" value="1"/>
</dbReference>
<dbReference type="OrthoDB" id="6419934at2759"/>
<comment type="caution">
    <text evidence="4">The sequence shown here is derived from an EMBL/GenBank/DDBJ whole genome shotgun (WGS) entry which is preliminary data.</text>
</comment>
<dbReference type="Proteomes" id="UP000499080">
    <property type="component" value="Unassembled WGS sequence"/>
</dbReference>
<reference evidence="4 5" key="1">
    <citation type="journal article" date="2019" name="Sci. Rep.">
        <title>Orb-weaving spider Araneus ventricosus genome elucidates the spidroin gene catalogue.</title>
        <authorList>
            <person name="Kono N."/>
            <person name="Nakamura H."/>
            <person name="Ohtoshi R."/>
            <person name="Moran D.A.P."/>
            <person name="Shinohara A."/>
            <person name="Yoshida Y."/>
            <person name="Fujiwara M."/>
            <person name="Mori M."/>
            <person name="Tomita M."/>
            <person name="Arakawa K."/>
        </authorList>
    </citation>
    <scope>NUCLEOTIDE SEQUENCE [LARGE SCALE GENOMIC DNA]</scope>
</reference>
<dbReference type="InterPro" id="IPR036036">
    <property type="entry name" value="SOCS_box-like_dom_sf"/>
</dbReference>
<dbReference type="InterPro" id="IPR001496">
    <property type="entry name" value="SOCS_box"/>
</dbReference>
<dbReference type="GO" id="GO:0035556">
    <property type="term" value="P:intracellular signal transduction"/>
    <property type="evidence" value="ECO:0007669"/>
    <property type="project" value="InterPro"/>
</dbReference>
<dbReference type="FunFam" id="1.10.750.20:FF:000001">
    <property type="entry name" value="Ankyrin repeat and SOCS box containing 1"/>
    <property type="match status" value="1"/>
</dbReference>
<sequence length="314" mass="36188">MLRSTQMAWSGFHFSAHSFRIYAFDSCLAHYLLERCFWIRYGDNKVVTHLLTILFELDGHLGKVFDFRMLPVGSRSWQLKLCELEAGRDCSCIGFPEDNFVVGSTWKNELLAAEIIKPVDYFIEHAYKSRILFDNKRFAEQFIIHCVRRTPGRQSSHLLCQPPCAMSFTFPEILPKLLEHGLFVTASPKDENVGKLLTGILGMYASSRFETIPHEIQEMGNILLRAVKSVDSSVLMKCQRIRNRSHSVEDVLAKVIEMDVLPKLEKRCSGPQELQHICRCSIRKSLYDSWQLPNGICFLPLPTRLKNYINLKLD</sequence>
<dbReference type="EMBL" id="BGPR01000632">
    <property type="protein sequence ID" value="GBM29291.1"/>
    <property type="molecule type" value="Genomic_DNA"/>
</dbReference>